<dbReference type="GO" id="GO:0007059">
    <property type="term" value="P:chromosome segregation"/>
    <property type="evidence" value="ECO:0007669"/>
    <property type="project" value="UniProtKB-KW"/>
</dbReference>
<dbReference type="Gene3D" id="1.10.150.130">
    <property type="match status" value="1"/>
</dbReference>
<reference evidence="8 9" key="1">
    <citation type="journal article" date="2012" name="ISME J.">
        <title>Nitrification expanded: discovery, physiology and genomics of a nitrite-oxidizing bacterium from the phylum Chloroflexi.</title>
        <authorList>
            <person name="Sorokin D.Y."/>
            <person name="Lucker S."/>
            <person name="Vejmelkova D."/>
            <person name="Kostrikina N.A."/>
            <person name="Kleerebezem R."/>
            <person name="Rijpstra W.I."/>
            <person name="Damste J.S."/>
            <person name="Le Paslier D."/>
            <person name="Muyzer G."/>
            <person name="Wagner M."/>
            <person name="van Loosdrecht M.C."/>
            <person name="Daims H."/>
        </authorList>
    </citation>
    <scope>NUCLEOTIDE SEQUENCE [LARGE SCALE GENOMIC DNA]</scope>
    <source>
        <strain evidence="9">none</strain>
    </source>
</reference>
<dbReference type="Proteomes" id="UP000004221">
    <property type="component" value="Unassembled WGS sequence"/>
</dbReference>
<protein>
    <submittedName>
        <fullName evidence="8">Integrase family protein</fullName>
    </submittedName>
</protein>
<dbReference type="InterPro" id="IPR044068">
    <property type="entry name" value="CB"/>
</dbReference>
<dbReference type="SUPFAM" id="SSF56349">
    <property type="entry name" value="DNA breaking-rejoining enzymes"/>
    <property type="match status" value="1"/>
</dbReference>
<dbReference type="PANTHER" id="PTHR30349:SF81">
    <property type="entry name" value="TYROSINE RECOMBINASE XERC"/>
    <property type="match status" value="1"/>
</dbReference>
<dbReference type="InterPro" id="IPR013762">
    <property type="entry name" value="Integrase-like_cat_sf"/>
</dbReference>
<dbReference type="RefSeq" id="WP_008479696.1">
    <property type="nucleotide sequence ID" value="NZ_CAGS01000379.1"/>
</dbReference>
<evidence type="ECO:0000313" key="8">
    <source>
        <dbReference type="EMBL" id="CCF85057.1"/>
    </source>
</evidence>
<dbReference type="GO" id="GO:0006310">
    <property type="term" value="P:DNA recombination"/>
    <property type="evidence" value="ECO:0007669"/>
    <property type="project" value="UniProtKB-KW"/>
</dbReference>
<keyword evidence="3 5" id="KW-0238">DNA-binding</keyword>
<dbReference type="EMBL" id="CAGS01000379">
    <property type="protein sequence ID" value="CCF85057.1"/>
    <property type="molecule type" value="Genomic_DNA"/>
</dbReference>
<dbReference type="InterPro" id="IPR010998">
    <property type="entry name" value="Integrase_recombinase_N"/>
</dbReference>
<dbReference type="Pfam" id="PF13495">
    <property type="entry name" value="Phage_int_SAM_4"/>
    <property type="match status" value="1"/>
</dbReference>
<name>I4EK45_9BACT</name>
<evidence type="ECO:0000259" key="7">
    <source>
        <dbReference type="PROSITE" id="PS51900"/>
    </source>
</evidence>
<feature type="domain" description="Core-binding (CB)" evidence="7">
    <location>
        <begin position="16"/>
        <end position="101"/>
    </location>
</feature>
<evidence type="ECO:0000256" key="5">
    <source>
        <dbReference type="PROSITE-ProRule" id="PRU01248"/>
    </source>
</evidence>
<feature type="domain" description="Tyr recombinase" evidence="6">
    <location>
        <begin position="122"/>
        <end position="302"/>
    </location>
</feature>
<keyword evidence="2" id="KW-0229">DNA integration</keyword>
<dbReference type="PROSITE" id="PS51900">
    <property type="entry name" value="CB"/>
    <property type="match status" value="1"/>
</dbReference>
<sequence length="310" mass="35090">MVNRQTASPAHDTIPISYRVLTDSFRRSLAAENKSPHTIDAYLRAVQQLGEFLTAQGMPTDVTALTREHVQAFITDVLSRHKPATANQRYRSLQQFFKWLLEEGEITASPMRNMKPPRVPEEPPAVLTEEQLKRLLRTCEGKDLASRRDMAIIRLLLDTGMRRGELAGLKLEDIDFESNLAVVLGKGSRPRVCPFGKKTARDLDRYLRERAKHPDADLPNLWLGRSGPMTDSGLYQVVRDRAEQAGIGKVYTHLFRHTFAHTWLAQGGQEGDLMRLAGWRSRTMLGRYGASAADERAREAYKRLSPGDRL</sequence>
<evidence type="ECO:0000256" key="4">
    <source>
        <dbReference type="ARBA" id="ARBA00023172"/>
    </source>
</evidence>
<dbReference type="PROSITE" id="PS51898">
    <property type="entry name" value="TYR_RECOMBINASE"/>
    <property type="match status" value="1"/>
</dbReference>
<comment type="caution">
    <text evidence="8">The sequence shown here is derived from an EMBL/GenBank/DDBJ whole genome shotgun (WGS) entry which is preliminary data.</text>
</comment>
<keyword evidence="9" id="KW-1185">Reference proteome</keyword>
<organism evidence="8 9">
    <name type="scientific">Nitrolancea hollandica Lb</name>
    <dbReference type="NCBI Taxonomy" id="1129897"/>
    <lineage>
        <taxon>Bacteria</taxon>
        <taxon>Pseudomonadati</taxon>
        <taxon>Thermomicrobiota</taxon>
        <taxon>Thermomicrobia</taxon>
        <taxon>Sphaerobacterales</taxon>
        <taxon>Sphaerobacterineae</taxon>
        <taxon>Sphaerobacteraceae</taxon>
        <taxon>Nitrolancea</taxon>
    </lineage>
</organism>
<dbReference type="InterPro" id="IPR050090">
    <property type="entry name" value="Tyrosine_recombinase_XerCD"/>
</dbReference>
<dbReference type="InterPro" id="IPR011010">
    <property type="entry name" value="DNA_brk_join_enz"/>
</dbReference>
<accession>I4EK45</accession>
<evidence type="ECO:0000259" key="6">
    <source>
        <dbReference type="PROSITE" id="PS51898"/>
    </source>
</evidence>
<dbReference type="CDD" id="cd00397">
    <property type="entry name" value="DNA_BRE_C"/>
    <property type="match status" value="1"/>
</dbReference>
<dbReference type="Gene3D" id="1.10.443.10">
    <property type="entry name" value="Intergrase catalytic core"/>
    <property type="match status" value="1"/>
</dbReference>
<dbReference type="Pfam" id="PF00589">
    <property type="entry name" value="Phage_integrase"/>
    <property type="match status" value="1"/>
</dbReference>
<dbReference type="OrthoDB" id="144173at2"/>
<evidence type="ECO:0000256" key="3">
    <source>
        <dbReference type="ARBA" id="ARBA00023125"/>
    </source>
</evidence>
<evidence type="ECO:0000256" key="1">
    <source>
        <dbReference type="ARBA" id="ARBA00022829"/>
    </source>
</evidence>
<evidence type="ECO:0000313" key="9">
    <source>
        <dbReference type="Proteomes" id="UP000004221"/>
    </source>
</evidence>
<dbReference type="InterPro" id="IPR004107">
    <property type="entry name" value="Integrase_SAM-like_N"/>
</dbReference>
<keyword evidence="4" id="KW-0233">DNA recombination</keyword>
<evidence type="ECO:0000256" key="2">
    <source>
        <dbReference type="ARBA" id="ARBA00022908"/>
    </source>
</evidence>
<dbReference type="InterPro" id="IPR002104">
    <property type="entry name" value="Integrase_catalytic"/>
</dbReference>
<keyword evidence="1" id="KW-0159">Chromosome partition</keyword>
<gene>
    <name evidence="8" type="ORF">NITHO_440007</name>
</gene>
<proteinExistence type="predicted"/>
<dbReference type="GO" id="GO:0015074">
    <property type="term" value="P:DNA integration"/>
    <property type="evidence" value="ECO:0007669"/>
    <property type="project" value="UniProtKB-KW"/>
</dbReference>
<dbReference type="PANTHER" id="PTHR30349">
    <property type="entry name" value="PHAGE INTEGRASE-RELATED"/>
    <property type="match status" value="1"/>
</dbReference>
<dbReference type="GO" id="GO:0003677">
    <property type="term" value="F:DNA binding"/>
    <property type="evidence" value="ECO:0007669"/>
    <property type="project" value="UniProtKB-UniRule"/>
</dbReference>
<dbReference type="AlphaFoldDB" id="I4EK45"/>